<dbReference type="PROSITE" id="PS50042">
    <property type="entry name" value="CNMP_BINDING_3"/>
    <property type="match status" value="1"/>
</dbReference>
<dbReference type="SUPFAM" id="SSF54631">
    <property type="entry name" value="CBS-domain pair"/>
    <property type="match status" value="1"/>
</dbReference>
<evidence type="ECO:0000259" key="4">
    <source>
        <dbReference type="PROSITE" id="PS51371"/>
    </source>
</evidence>
<dbReference type="InterPro" id="IPR051257">
    <property type="entry name" value="Diverse_CBS-Domain"/>
</dbReference>
<dbReference type="InterPro" id="IPR018821">
    <property type="entry name" value="DUF294_put_nucleoTrafse_sb-bd"/>
</dbReference>
<protein>
    <submittedName>
        <fullName evidence="5">CBS domain-containing protein</fullName>
    </submittedName>
</protein>
<dbReference type="PROSITE" id="PS51371">
    <property type="entry name" value="CBS"/>
    <property type="match status" value="1"/>
</dbReference>
<dbReference type="PANTHER" id="PTHR43080:SF2">
    <property type="entry name" value="CBS DOMAIN-CONTAINING PROTEIN"/>
    <property type="match status" value="1"/>
</dbReference>
<dbReference type="Gene3D" id="2.60.120.10">
    <property type="entry name" value="Jelly Rolls"/>
    <property type="match status" value="1"/>
</dbReference>
<dbReference type="CDD" id="cd05401">
    <property type="entry name" value="NT_GlnE_GlnD_like"/>
    <property type="match status" value="1"/>
</dbReference>
<organism evidence="5 6">
    <name type="scientific">Caenispirillum bisanense</name>
    <dbReference type="NCBI Taxonomy" id="414052"/>
    <lineage>
        <taxon>Bacteria</taxon>
        <taxon>Pseudomonadati</taxon>
        <taxon>Pseudomonadota</taxon>
        <taxon>Alphaproteobacteria</taxon>
        <taxon>Rhodospirillales</taxon>
        <taxon>Novispirillaceae</taxon>
        <taxon>Caenispirillum</taxon>
    </lineage>
</organism>
<keyword evidence="1 2" id="KW-0129">CBS domain</keyword>
<proteinExistence type="predicted"/>
<dbReference type="SMART" id="SM00116">
    <property type="entry name" value="CBS"/>
    <property type="match status" value="2"/>
</dbReference>
<dbReference type="PANTHER" id="PTHR43080">
    <property type="entry name" value="CBS DOMAIN-CONTAINING PROTEIN CBSX3, MITOCHONDRIAL"/>
    <property type="match status" value="1"/>
</dbReference>
<gene>
    <name evidence="5" type="ORF">SAMN05421508_11742</name>
</gene>
<evidence type="ECO:0000313" key="5">
    <source>
        <dbReference type="EMBL" id="SOE01291.1"/>
    </source>
</evidence>
<evidence type="ECO:0000256" key="2">
    <source>
        <dbReference type="PROSITE-ProRule" id="PRU00703"/>
    </source>
</evidence>
<evidence type="ECO:0000256" key="1">
    <source>
        <dbReference type="ARBA" id="ARBA00023122"/>
    </source>
</evidence>
<dbReference type="Pfam" id="PF00027">
    <property type="entry name" value="cNMP_binding"/>
    <property type="match status" value="1"/>
</dbReference>
<evidence type="ECO:0000259" key="3">
    <source>
        <dbReference type="PROSITE" id="PS50042"/>
    </source>
</evidence>
<dbReference type="EMBL" id="OCNJ01000017">
    <property type="protein sequence ID" value="SOE01291.1"/>
    <property type="molecule type" value="Genomic_DNA"/>
</dbReference>
<reference evidence="5 6" key="1">
    <citation type="submission" date="2017-09" db="EMBL/GenBank/DDBJ databases">
        <authorList>
            <person name="Ehlers B."/>
            <person name="Leendertz F.H."/>
        </authorList>
    </citation>
    <scope>NUCLEOTIDE SEQUENCE [LARGE SCALE GENOMIC DNA]</scope>
    <source>
        <strain evidence="5 6">USBA 140</strain>
    </source>
</reference>
<dbReference type="CDD" id="cd04589">
    <property type="entry name" value="CBS_pair_CAP-ED_NT_Pol-beta-like_DUF294_assoc"/>
    <property type="match status" value="1"/>
</dbReference>
<dbReference type="OrthoDB" id="9808528at2"/>
<dbReference type="GO" id="GO:0008773">
    <property type="term" value="F:[protein-PII] uridylyltransferase activity"/>
    <property type="evidence" value="ECO:0007669"/>
    <property type="project" value="InterPro"/>
</dbReference>
<dbReference type="CDD" id="cd00038">
    <property type="entry name" value="CAP_ED"/>
    <property type="match status" value="1"/>
</dbReference>
<dbReference type="AlphaFoldDB" id="A0A286H0L8"/>
<feature type="domain" description="CBS" evidence="4">
    <location>
        <begin position="215"/>
        <end position="271"/>
    </location>
</feature>
<dbReference type="InterPro" id="IPR046342">
    <property type="entry name" value="CBS_dom_sf"/>
</dbReference>
<sequence>MPKHFDFSAPPFDRLRPRERDAVMAALDIGYYRGGDLLIDADTSPDHLFVVIKGHVAERGPDGEIVNTYTTKDAFDALALLKDGAGNRFEAAEETISYLLPKVLFLKLTQDNPEFERFWFQSLTEKLEAQAEMLSTRGMASFMIARVEEAYLHPPIFTAADTSVRLAARMMKEKRATSLLVSTPTGRVGVLSGTDIREAIILDERPLETPVGDICTYDPVTIEAEDFLFNAQILMTKHGVKRLPVLKDGAVFGVLELTDLLSYMSSHSHLVTTQVERAATIEDLKRASEGMVPLVTALHGSGVKIRHVTELVTALNRKIFAKLFDFLAPPEVRANSCLIVMGSEGRGEQILRTDQDNALILRDGHGLRPELIAGFCANFNRALLAFGYPPCPGDMMVTNQAWVRTAGEFDAAIHRWMTQPSEESHLALAAFTDSAYVAGDASLLAQVRAGLFRRLQDNQAFFSHFAKPVMMFDTPIGLFHQLIVEKHEHAGMLDIKKGGVFPIVHGARALALEKHIEDTNTFDRITELARLGVLDRKFAEDLSDALAFLLDLRLKARLEQMARDAEGSDNFVQTRTLHKLQRDVLKDSLLLVKEFKSLLAHHFKLAAFS</sequence>
<dbReference type="Pfam" id="PF03445">
    <property type="entry name" value="DUF294"/>
    <property type="match status" value="1"/>
</dbReference>
<dbReference type="Pfam" id="PF10335">
    <property type="entry name" value="DUF294_C"/>
    <property type="match status" value="1"/>
</dbReference>
<name>A0A286H0L8_9PROT</name>
<dbReference type="InterPro" id="IPR018490">
    <property type="entry name" value="cNMP-bd_dom_sf"/>
</dbReference>
<dbReference type="InterPro" id="IPR005105">
    <property type="entry name" value="GlnD_Uridyltrans_N"/>
</dbReference>
<evidence type="ECO:0000313" key="6">
    <source>
        <dbReference type="Proteomes" id="UP000219621"/>
    </source>
</evidence>
<feature type="domain" description="Cyclic nucleotide-binding" evidence="3">
    <location>
        <begin position="11"/>
        <end position="92"/>
    </location>
</feature>
<dbReference type="Pfam" id="PF00571">
    <property type="entry name" value="CBS"/>
    <property type="match status" value="2"/>
</dbReference>
<dbReference type="InterPro" id="IPR000644">
    <property type="entry name" value="CBS_dom"/>
</dbReference>
<dbReference type="InterPro" id="IPR000595">
    <property type="entry name" value="cNMP-bd_dom"/>
</dbReference>
<dbReference type="Gene3D" id="3.10.580.10">
    <property type="entry name" value="CBS-domain"/>
    <property type="match status" value="1"/>
</dbReference>
<keyword evidence="6" id="KW-1185">Reference proteome</keyword>
<accession>A0A286H0L8</accession>
<dbReference type="InterPro" id="IPR014710">
    <property type="entry name" value="RmlC-like_jellyroll"/>
</dbReference>
<dbReference type="RefSeq" id="WP_097281587.1">
    <property type="nucleotide sequence ID" value="NZ_OCNJ01000017.1"/>
</dbReference>
<dbReference type="Proteomes" id="UP000219621">
    <property type="component" value="Unassembled WGS sequence"/>
</dbReference>
<dbReference type="SUPFAM" id="SSF51206">
    <property type="entry name" value="cAMP-binding domain-like"/>
    <property type="match status" value="1"/>
</dbReference>